<dbReference type="GO" id="GO:0000976">
    <property type="term" value="F:transcription cis-regulatory region binding"/>
    <property type="evidence" value="ECO:0007669"/>
    <property type="project" value="TreeGrafter"/>
</dbReference>
<dbReference type="OrthoDB" id="5069333at2759"/>
<dbReference type="PROSITE" id="PS00463">
    <property type="entry name" value="ZN2_CY6_FUNGAL_1"/>
    <property type="match status" value="1"/>
</dbReference>
<sequence>MPRRKAADRAGQVKTRSRSGCRECRASRVRCDTQRPICTRCREKGLPCSTNLVLKWESEFVSRGMAFGRTGVWSKNRSDASPNSNSTSTSAGSSPASSVDTTRRWCSLPDVAPWAFINTGLASFKDPSRFDVELNKQQALLSSGSGRLMAVPALSSQTKLGERSGAWSADFARAPSLFPGLLGLGHGQLFDYFFRQVCPRATASPSSASPFASVVLPFSTSASPTLFRAIEALSACHWARRDPMYGAIGLRLKTETLRDLRRRLTSQDLATSYNDPEILLIMMMLCLYEILDKCDEHWTIHLKGARDLIRLRREQVDTPSDPVTRLAERFFAFQDVMGRTACGEAVKFGSDYWRSNDKYIDLWMGCSTELVAILSLITELSRIRRQSASSLTESVFLGRAASLQRQLEHLVQEVEDGEDEILATVAEAKRVAALLYLHCALYGASPTTSLVVEYVQQILSSVWSLLEHDSMANVIWPIFVAAVELNPSQDELSLRSHGPAVSGRSLILRALDAMADSSMSNVSRTRGVIIEVWQARDQDLLSSAKPAVNDWDRYVAPVSAAMSLA</sequence>
<dbReference type="PhylomeDB" id="S7ZCJ2"/>
<dbReference type="Gene3D" id="4.10.240.10">
    <property type="entry name" value="Zn(2)-C6 fungal-type DNA-binding domain"/>
    <property type="match status" value="1"/>
</dbReference>
<dbReference type="InterPro" id="IPR021858">
    <property type="entry name" value="Fun_TF"/>
</dbReference>
<dbReference type="GO" id="GO:0045944">
    <property type="term" value="P:positive regulation of transcription by RNA polymerase II"/>
    <property type="evidence" value="ECO:0007669"/>
    <property type="project" value="TreeGrafter"/>
</dbReference>
<feature type="compositionally biased region" description="Low complexity" evidence="6">
    <location>
        <begin position="79"/>
        <end position="98"/>
    </location>
</feature>
<protein>
    <recommendedName>
        <fullName evidence="7">Zn(2)-C6 fungal-type domain-containing protein</fullName>
    </recommendedName>
</protein>
<keyword evidence="4" id="KW-0804">Transcription</keyword>
<dbReference type="GO" id="GO:0000981">
    <property type="term" value="F:DNA-binding transcription factor activity, RNA polymerase II-specific"/>
    <property type="evidence" value="ECO:0007669"/>
    <property type="project" value="InterPro"/>
</dbReference>
<dbReference type="PRINTS" id="PR00755">
    <property type="entry name" value="AFLATOXINBRP"/>
</dbReference>
<evidence type="ECO:0000256" key="3">
    <source>
        <dbReference type="ARBA" id="ARBA00023125"/>
    </source>
</evidence>
<dbReference type="EMBL" id="KB644410">
    <property type="protein sequence ID" value="EPS28325.1"/>
    <property type="molecule type" value="Genomic_DNA"/>
</dbReference>
<evidence type="ECO:0000256" key="5">
    <source>
        <dbReference type="ARBA" id="ARBA00023242"/>
    </source>
</evidence>
<feature type="region of interest" description="Disordered" evidence="6">
    <location>
        <begin position="72"/>
        <end position="99"/>
    </location>
</feature>
<evidence type="ECO:0000313" key="8">
    <source>
        <dbReference type="EMBL" id="EPS28325.1"/>
    </source>
</evidence>
<dbReference type="SMART" id="SM00066">
    <property type="entry name" value="GAL4"/>
    <property type="match status" value="1"/>
</dbReference>
<evidence type="ECO:0000256" key="2">
    <source>
        <dbReference type="ARBA" id="ARBA00023015"/>
    </source>
</evidence>
<keyword evidence="2" id="KW-0805">Transcription regulation</keyword>
<evidence type="ECO:0000256" key="4">
    <source>
        <dbReference type="ARBA" id="ARBA00023163"/>
    </source>
</evidence>
<dbReference type="AlphaFoldDB" id="S7ZCJ2"/>
<dbReference type="InterPro" id="IPR036864">
    <property type="entry name" value="Zn2-C6_fun-type_DNA-bd_sf"/>
</dbReference>
<organism evidence="8 9">
    <name type="scientific">Penicillium oxalicum (strain 114-2 / CGMCC 5302)</name>
    <name type="common">Penicillium decumbens</name>
    <dbReference type="NCBI Taxonomy" id="933388"/>
    <lineage>
        <taxon>Eukaryota</taxon>
        <taxon>Fungi</taxon>
        <taxon>Dikarya</taxon>
        <taxon>Ascomycota</taxon>
        <taxon>Pezizomycotina</taxon>
        <taxon>Eurotiomycetes</taxon>
        <taxon>Eurotiomycetidae</taxon>
        <taxon>Eurotiales</taxon>
        <taxon>Aspergillaceae</taxon>
        <taxon>Penicillium</taxon>
    </lineage>
</organism>
<dbReference type="PROSITE" id="PS50048">
    <property type="entry name" value="ZN2_CY6_FUNGAL_2"/>
    <property type="match status" value="1"/>
</dbReference>
<feature type="domain" description="Zn(2)-C6 fungal-type" evidence="7">
    <location>
        <begin position="20"/>
        <end position="50"/>
    </location>
</feature>
<keyword evidence="9" id="KW-1185">Reference proteome</keyword>
<gene>
    <name evidence="8" type="ORF">PDE_03271</name>
</gene>
<reference evidence="8 9" key="1">
    <citation type="journal article" date="2013" name="PLoS ONE">
        <title>Genomic and secretomic analyses reveal unique features of the lignocellulolytic enzyme system of Penicillium decumbens.</title>
        <authorList>
            <person name="Liu G."/>
            <person name="Zhang L."/>
            <person name="Wei X."/>
            <person name="Zou G."/>
            <person name="Qin Y."/>
            <person name="Ma L."/>
            <person name="Li J."/>
            <person name="Zheng H."/>
            <person name="Wang S."/>
            <person name="Wang C."/>
            <person name="Xun L."/>
            <person name="Zhao G.-P."/>
            <person name="Zhou Z."/>
            <person name="Qu Y."/>
        </authorList>
    </citation>
    <scope>NUCLEOTIDE SEQUENCE [LARGE SCALE GENOMIC DNA]</scope>
    <source>
        <strain evidence="9">114-2 / CGMCC 5302</strain>
    </source>
</reference>
<dbReference type="Proteomes" id="UP000019376">
    <property type="component" value="Unassembled WGS sequence"/>
</dbReference>
<dbReference type="PANTHER" id="PTHR37534:SF49">
    <property type="entry name" value="LYSINE BIOSYNTHESIS REGULATORY PROTEIN LYS14"/>
    <property type="match status" value="1"/>
</dbReference>
<dbReference type="Pfam" id="PF00172">
    <property type="entry name" value="Zn_clus"/>
    <property type="match status" value="1"/>
</dbReference>
<dbReference type="CDD" id="cd00067">
    <property type="entry name" value="GAL4"/>
    <property type="match status" value="1"/>
</dbReference>
<keyword evidence="5" id="KW-0539">Nucleus</keyword>
<dbReference type="GO" id="GO:0008270">
    <property type="term" value="F:zinc ion binding"/>
    <property type="evidence" value="ECO:0007669"/>
    <property type="project" value="InterPro"/>
</dbReference>
<evidence type="ECO:0000259" key="7">
    <source>
        <dbReference type="PROSITE" id="PS50048"/>
    </source>
</evidence>
<dbReference type="InterPro" id="IPR001138">
    <property type="entry name" value="Zn2Cys6_DnaBD"/>
</dbReference>
<proteinExistence type="predicted"/>
<evidence type="ECO:0000256" key="6">
    <source>
        <dbReference type="SAM" id="MobiDB-lite"/>
    </source>
</evidence>
<comment type="subcellular location">
    <subcellularLocation>
        <location evidence="1">Nucleus</location>
    </subcellularLocation>
</comment>
<keyword evidence="3" id="KW-0238">DNA-binding</keyword>
<evidence type="ECO:0000256" key="1">
    <source>
        <dbReference type="ARBA" id="ARBA00004123"/>
    </source>
</evidence>
<dbReference type="GO" id="GO:0005634">
    <property type="term" value="C:nucleus"/>
    <property type="evidence" value="ECO:0007669"/>
    <property type="project" value="UniProtKB-SubCell"/>
</dbReference>
<dbReference type="STRING" id="933388.S7ZCJ2"/>
<evidence type="ECO:0000313" key="9">
    <source>
        <dbReference type="Proteomes" id="UP000019376"/>
    </source>
</evidence>
<name>S7ZCJ2_PENO1</name>
<dbReference type="PANTHER" id="PTHR37534">
    <property type="entry name" value="TRANSCRIPTIONAL ACTIVATOR PROTEIN UGA3"/>
    <property type="match status" value="1"/>
</dbReference>
<dbReference type="HOGENOM" id="CLU_015493_4_0_1"/>
<accession>S7ZCJ2</accession>
<dbReference type="eggNOG" id="ENOG502S2DH">
    <property type="taxonomic scope" value="Eukaryota"/>
</dbReference>
<dbReference type="Pfam" id="PF11951">
    <property type="entry name" value="Fungal_trans_2"/>
    <property type="match status" value="1"/>
</dbReference>
<dbReference type="SUPFAM" id="SSF57701">
    <property type="entry name" value="Zn2/Cys6 DNA-binding domain"/>
    <property type="match status" value="1"/>
</dbReference>